<evidence type="ECO:0000313" key="3">
    <source>
        <dbReference type="Proteomes" id="UP000218209"/>
    </source>
</evidence>
<keyword evidence="3" id="KW-1185">Reference proteome</keyword>
<name>A0A1X6NVS0_PORUM</name>
<feature type="compositionally biased region" description="Basic and acidic residues" evidence="1">
    <location>
        <begin position="244"/>
        <end position="253"/>
    </location>
</feature>
<organism evidence="2 3">
    <name type="scientific">Porphyra umbilicalis</name>
    <name type="common">Purple laver</name>
    <name type="synonym">Red alga</name>
    <dbReference type="NCBI Taxonomy" id="2786"/>
    <lineage>
        <taxon>Eukaryota</taxon>
        <taxon>Rhodophyta</taxon>
        <taxon>Bangiophyceae</taxon>
        <taxon>Bangiales</taxon>
        <taxon>Bangiaceae</taxon>
        <taxon>Porphyra</taxon>
    </lineage>
</organism>
<feature type="compositionally biased region" description="Basic residues" evidence="1">
    <location>
        <begin position="14"/>
        <end position="33"/>
    </location>
</feature>
<feature type="region of interest" description="Disordered" evidence="1">
    <location>
        <begin position="1"/>
        <end position="39"/>
    </location>
</feature>
<accession>A0A1X6NVS0</accession>
<proteinExistence type="predicted"/>
<gene>
    <name evidence="2" type="ORF">BU14_0410s0003</name>
</gene>
<dbReference type="Proteomes" id="UP000218209">
    <property type="component" value="Unassembled WGS sequence"/>
</dbReference>
<sequence length="389" mass="42806">MHDHLRHGDGQVGNRRRGVHRRLGKRQSHRADRRSRGELVLQGRNPRFVRCHLARTDLGQRRLVDGLESRAPRHARRPGARRHELHRRAHILGDELRVRLDQVVLNDVPLVIQLRQHFHVRARADVGEGSLLPNPRPSDGARGEGGPPGHPPPKIPHQRPYLLDGGGDGALHDRVFDLEEGAHGRILPPTPRDVADDAADTSGGQLHDLDQLADARKQRHLDYPLDGDGNKREGHPPAYGHVRRGADKEEGEGRSQGANRRPMAEAQHRRTTHRQQKGGGGAAATGTDSGRRERPYKRRGLGVAQSMTDGGTTARARAPSAPTPDAGGQRDATPVAPPRTVPTTEQVRGGKTTRHAGRAHRRAPPSTAPSPQVVGVRASARRDHRTRRR</sequence>
<dbReference type="EMBL" id="KV919042">
    <property type="protein sequence ID" value="OSX72719.1"/>
    <property type="molecule type" value="Genomic_DNA"/>
</dbReference>
<evidence type="ECO:0000313" key="2">
    <source>
        <dbReference type="EMBL" id="OSX72719.1"/>
    </source>
</evidence>
<feature type="region of interest" description="Disordered" evidence="1">
    <location>
        <begin position="128"/>
        <end position="168"/>
    </location>
</feature>
<feature type="region of interest" description="Disordered" evidence="1">
    <location>
        <begin position="183"/>
        <end position="205"/>
    </location>
</feature>
<dbReference type="AlphaFoldDB" id="A0A1X6NVS0"/>
<feature type="region of interest" description="Disordered" evidence="1">
    <location>
        <begin position="221"/>
        <end position="389"/>
    </location>
</feature>
<protein>
    <submittedName>
        <fullName evidence="2">Uncharacterized protein</fullName>
    </submittedName>
</protein>
<evidence type="ECO:0000256" key="1">
    <source>
        <dbReference type="SAM" id="MobiDB-lite"/>
    </source>
</evidence>
<feature type="compositionally biased region" description="Basic and acidic residues" evidence="1">
    <location>
        <begin position="221"/>
        <end position="235"/>
    </location>
</feature>
<feature type="compositionally biased region" description="Basic residues" evidence="1">
    <location>
        <begin position="351"/>
        <end position="363"/>
    </location>
</feature>
<feature type="compositionally biased region" description="Low complexity" evidence="1">
    <location>
        <begin position="312"/>
        <end position="326"/>
    </location>
</feature>
<reference evidence="2 3" key="1">
    <citation type="submission" date="2017-03" db="EMBL/GenBank/DDBJ databases">
        <title>WGS assembly of Porphyra umbilicalis.</title>
        <authorList>
            <person name="Brawley S.H."/>
            <person name="Blouin N.A."/>
            <person name="Ficko-Blean E."/>
            <person name="Wheeler G.L."/>
            <person name="Lohr M."/>
            <person name="Goodson H.V."/>
            <person name="Jenkins J.W."/>
            <person name="Blaby-Haas C.E."/>
            <person name="Helliwell K.E."/>
            <person name="Chan C."/>
            <person name="Marriage T."/>
            <person name="Bhattacharya D."/>
            <person name="Klein A.S."/>
            <person name="Badis Y."/>
            <person name="Brodie J."/>
            <person name="Cao Y."/>
            <person name="Collen J."/>
            <person name="Dittami S.M."/>
            <person name="Gachon C.M."/>
            <person name="Green B.R."/>
            <person name="Karpowicz S."/>
            <person name="Kim J.W."/>
            <person name="Kudahl U."/>
            <person name="Lin S."/>
            <person name="Michel G."/>
            <person name="Mittag M."/>
            <person name="Olson B.J."/>
            <person name="Pangilinan J."/>
            <person name="Peng Y."/>
            <person name="Qiu H."/>
            <person name="Shu S."/>
            <person name="Singer J.T."/>
            <person name="Smith A.G."/>
            <person name="Sprecher B.N."/>
            <person name="Wagner V."/>
            <person name="Wang W."/>
            <person name="Wang Z.-Y."/>
            <person name="Yan J."/>
            <person name="Yarish C."/>
            <person name="Zoeuner-Riek S."/>
            <person name="Zhuang Y."/>
            <person name="Zou Y."/>
            <person name="Lindquist E.A."/>
            <person name="Grimwood J."/>
            <person name="Barry K."/>
            <person name="Rokhsar D.S."/>
            <person name="Schmutz J."/>
            <person name="Stiller J.W."/>
            <person name="Grossman A.R."/>
            <person name="Prochnik S.E."/>
        </authorList>
    </citation>
    <scope>NUCLEOTIDE SEQUENCE [LARGE SCALE GENOMIC DNA]</scope>
    <source>
        <strain evidence="2">4086291</strain>
    </source>
</reference>